<keyword evidence="2" id="KW-1185">Reference proteome</keyword>
<organism evidence="1 2">
    <name type="scientific">Dokdonia pacifica</name>
    <dbReference type="NCBI Taxonomy" id="1627892"/>
    <lineage>
        <taxon>Bacteria</taxon>
        <taxon>Pseudomonadati</taxon>
        <taxon>Bacteroidota</taxon>
        <taxon>Flavobacteriia</taxon>
        <taxon>Flavobacteriales</taxon>
        <taxon>Flavobacteriaceae</taxon>
        <taxon>Dokdonia</taxon>
    </lineage>
</organism>
<gene>
    <name evidence="1" type="ORF">SAMN06265376_108175</name>
</gene>
<accession>A0A239CUQ0</accession>
<dbReference type="EMBL" id="FZNY01000008">
    <property type="protein sequence ID" value="SNS23254.1"/>
    <property type="molecule type" value="Genomic_DNA"/>
</dbReference>
<dbReference type="RefSeq" id="WP_262486195.1">
    <property type="nucleotide sequence ID" value="NZ_BMEP01000009.1"/>
</dbReference>
<proteinExistence type="predicted"/>
<protein>
    <submittedName>
        <fullName evidence="1">Uncharacterized protein</fullName>
    </submittedName>
</protein>
<dbReference type="Proteomes" id="UP000198379">
    <property type="component" value="Unassembled WGS sequence"/>
</dbReference>
<sequence length="40" mass="4609">MLIVYAFAKAYAVIPLPKKNSWNTTNDTFSKVCDRYAIRV</sequence>
<name>A0A239CUQ0_9FLAO</name>
<reference evidence="1 2" key="1">
    <citation type="submission" date="2017-06" db="EMBL/GenBank/DDBJ databases">
        <authorList>
            <person name="Kim H.J."/>
            <person name="Triplett B.A."/>
        </authorList>
    </citation>
    <scope>NUCLEOTIDE SEQUENCE [LARGE SCALE GENOMIC DNA]</scope>
    <source>
        <strain evidence="1 2">DSM 25597</strain>
    </source>
</reference>
<evidence type="ECO:0000313" key="2">
    <source>
        <dbReference type="Proteomes" id="UP000198379"/>
    </source>
</evidence>
<dbReference type="AlphaFoldDB" id="A0A239CUQ0"/>
<evidence type="ECO:0000313" key="1">
    <source>
        <dbReference type="EMBL" id="SNS23254.1"/>
    </source>
</evidence>